<sequence>MGKNKIAISHIQDRIFTIRGMQVMIDSDLAEMYQVELKRLNEQVKRNEDRFPEHFRFQLTAEEYDSLKSQIATSSGHGGRRYLPYVFTEQGVSMLSAVLRSKTAIQVSIQIMDAFVQMRKFISQNAGLFQRLDGLEEKQLHFQLATDQRFEEVFKALESGNKLPNQGIFFNGQMYDAYAFTAELIRKANTSIILIDNYVDDTVLTLLSKRSEGVSATIYTKSIPKQLQLDLKKHNSQYPEIKVVKFTEAHDRFLILDEKEGYHFGASLKDLGKKWFAFSKMEGMTEMILENLQKVKIDE</sequence>
<dbReference type="InterPro" id="IPR018873">
    <property type="entry name" value="KilA-N_DNA-bd_domain"/>
</dbReference>
<dbReference type="Proteomes" id="UP000435357">
    <property type="component" value="Unassembled WGS sequence"/>
</dbReference>
<dbReference type="RefSeq" id="WP_151166649.1">
    <property type="nucleotide sequence ID" value="NZ_WACR01000003.1"/>
</dbReference>
<keyword evidence="3" id="KW-1185">Reference proteome</keyword>
<reference evidence="2 3" key="1">
    <citation type="submission" date="2019-09" db="EMBL/GenBank/DDBJ databases">
        <title>Genomes of Cryomorphaceae.</title>
        <authorList>
            <person name="Bowman J.P."/>
        </authorList>
    </citation>
    <scope>NUCLEOTIDE SEQUENCE [LARGE SCALE GENOMIC DNA]</scope>
    <source>
        <strain evidence="2 3">KCTC 52047</strain>
    </source>
</reference>
<feature type="domain" description="KilA-N DNA-binding" evidence="1">
    <location>
        <begin position="14"/>
        <end position="98"/>
    </location>
</feature>
<comment type="caution">
    <text evidence="2">The sequence shown here is derived from an EMBL/GenBank/DDBJ whole genome shotgun (WGS) entry which is preliminary data.</text>
</comment>
<dbReference type="OrthoDB" id="9816206at2"/>
<accession>A0A6N6M645</accession>
<name>A0A6N6M645_9FLAO</name>
<organism evidence="2 3">
    <name type="scientific">Salibacter halophilus</name>
    <dbReference type="NCBI Taxonomy" id="1803916"/>
    <lineage>
        <taxon>Bacteria</taxon>
        <taxon>Pseudomonadati</taxon>
        <taxon>Bacteroidota</taxon>
        <taxon>Flavobacteriia</taxon>
        <taxon>Flavobacteriales</taxon>
        <taxon>Salibacteraceae</taxon>
        <taxon>Salibacter</taxon>
    </lineage>
</organism>
<dbReference type="EMBL" id="WACR01000003">
    <property type="protein sequence ID" value="KAB1065077.1"/>
    <property type="molecule type" value="Genomic_DNA"/>
</dbReference>
<evidence type="ECO:0000313" key="2">
    <source>
        <dbReference type="EMBL" id="KAB1065077.1"/>
    </source>
</evidence>
<evidence type="ECO:0000313" key="3">
    <source>
        <dbReference type="Proteomes" id="UP000435357"/>
    </source>
</evidence>
<gene>
    <name evidence="2" type="ORF">F3059_03755</name>
</gene>
<proteinExistence type="predicted"/>
<dbReference type="AlphaFoldDB" id="A0A6N6M645"/>
<dbReference type="Pfam" id="PF10543">
    <property type="entry name" value="ORF6N"/>
    <property type="match status" value="1"/>
</dbReference>
<protein>
    <submittedName>
        <fullName evidence="2">ORF6N domain-containing protein</fullName>
    </submittedName>
</protein>
<evidence type="ECO:0000259" key="1">
    <source>
        <dbReference type="Pfam" id="PF10543"/>
    </source>
</evidence>